<dbReference type="PANTHER" id="PTHR48081:SF8">
    <property type="entry name" value="ALPHA_BETA HYDROLASE FOLD-3 DOMAIN-CONTAINING PROTEIN-RELATED"/>
    <property type="match status" value="1"/>
</dbReference>
<sequence length="296" mass="33460">MVDNQQFKHIEKIRLTMEENNYLAGQPSLIAKIEESSFINDGRVSQLRWYFPKMAATDELVVLVHGGGYIAGSITTHDVMARKIANENQIDLVSFGYSLAPEYKFPSQVNDLIALLEHIKKLDTYKKIILLGDSAGGTIVAESLEKIITSQSDLKQIIVGQVLLYAALSFEFKTASIEKLSDHYFPSRPVLEENRDFYLNGLSDIADPLVSPLNREEFTDFPPTFVLVEELDPLRDEGLMLFKKIDGPLGNQKNNQLVDAKNVKHGFLQYFVQPENQEASKQTFEALKNFIKNVTK</sequence>
<evidence type="ECO:0000256" key="2">
    <source>
        <dbReference type="ARBA" id="ARBA00022801"/>
    </source>
</evidence>
<dbReference type="PROSITE" id="PS51096">
    <property type="entry name" value="PTS_EIIA_TYPE_4"/>
    <property type="match status" value="1"/>
</dbReference>
<evidence type="ECO:0000313" key="5">
    <source>
        <dbReference type="Proteomes" id="UP000030643"/>
    </source>
</evidence>
<dbReference type="PANTHER" id="PTHR48081">
    <property type="entry name" value="AB HYDROLASE SUPERFAMILY PROTEIN C4A8.06C"/>
    <property type="match status" value="1"/>
</dbReference>
<dbReference type="InterPro" id="IPR004701">
    <property type="entry name" value="PTS_EIIA_man-typ"/>
</dbReference>
<evidence type="ECO:0000256" key="1">
    <source>
        <dbReference type="ARBA" id="ARBA00010515"/>
    </source>
</evidence>
<accession>A0A069CUR0</accession>
<dbReference type="SUPFAM" id="SSF53474">
    <property type="entry name" value="alpha/beta-Hydrolases"/>
    <property type="match status" value="1"/>
</dbReference>
<dbReference type="Proteomes" id="UP000030643">
    <property type="component" value="Unassembled WGS sequence"/>
</dbReference>
<dbReference type="InterPro" id="IPR013094">
    <property type="entry name" value="AB_hydrolase_3"/>
</dbReference>
<name>A0A069CUR0_WEIOS</name>
<organism evidence="4 5">
    <name type="scientific">Weissella oryzae (strain DSM 25784 / JCM 18191 / LMG 30913 / SG25)</name>
    <dbReference type="NCBI Taxonomy" id="1329250"/>
    <lineage>
        <taxon>Bacteria</taxon>
        <taxon>Bacillati</taxon>
        <taxon>Bacillota</taxon>
        <taxon>Bacilli</taxon>
        <taxon>Lactobacillales</taxon>
        <taxon>Lactobacillaceae</taxon>
        <taxon>Weissella</taxon>
    </lineage>
</organism>
<dbReference type="PROSITE" id="PS01173">
    <property type="entry name" value="LIPASE_GDXG_HIS"/>
    <property type="match status" value="1"/>
</dbReference>
<dbReference type="AlphaFoldDB" id="A0A069CUR0"/>
<dbReference type="InterPro" id="IPR029058">
    <property type="entry name" value="AB_hydrolase_fold"/>
</dbReference>
<dbReference type="Gene3D" id="3.40.50.1820">
    <property type="entry name" value="alpha/beta hydrolase"/>
    <property type="match status" value="1"/>
</dbReference>
<dbReference type="InterPro" id="IPR002168">
    <property type="entry name" value="Lipase_GDXG_HIS_AS"/>
</dbReference>
<feature type="domain" description="PTS EIIA type-4" evidence="3">
    <location>
        <begin position="57"/>
        <end position="198"/>
    </location>
</feature>
<dbReference type="eggNOG" id="COG0657">
    <property type="taxonomic scope" value="Bacteria"/>
</dbReference>
<dbReference type="GO" id="GO:0016787">
    <property type="term" value="F:hydrolase activity"/>
    <property type="evidence" value="ECO:0007669"/>
    <property type="project" value="UniProtKB-KW"/>
</dbReference>
<evidence type="ECO:0000259" key="3">
    <source>
        <dbReference type="PROSITE" id="PS51096"/>
    </source>
</evidence>
<dbReference type="InterPro" id="IPR050300">
    <property type="entry name" value="GDXG_lipolytic_enzyme"/>
</dbReference>
<keyword evidence="5" id="KW-1185">Reference proteome</keyword>
<dbReference type="GO" id="GO:0009401">
    <property type="term" value="P:phosphoenolpyruvate-dependent sugar phosphotransferase system"/>
    <property type="evidence" value="ECO:0007669"/>
    <property type="project" value="InterPro"/>
</dbReference>
<dbReference type="OrthoDB" id="9815425at2"/>
<dbReference type="Pfam" id="PF07859">
    <property type="entry name" value="Abhydrolase_3"/>
    <property type="match status" value="1"/>
</dbReference>
<proteinExistence type="inferred from homology"/>
<keyword evidence="2 4" id="KW-0378">Hydrolase</keyword>
<protein>
    <submittedName>
        <fullName evidence="4">Alpha/beta hydrolase family protein</fullName>
    </submittedName>
</protein>
<dbReference type="GO" id="GO:0016020">
    <property type="term" value="C:membrane"/>
    <property type="evidence" value="ECO:0007669"/>
    <property type="project" value="InterPro"/>
</dbReference>
<dbReference type="EMBL" id="DF820490">
    <property type="protein sequence ID" value="GAK31137.1"/>
    <property type="molecule type" value="Genomic_DNA"/>
</dbReference>
<dbReference type="STRING" id="1329250.WOSG25_071140"/>
<evidence type="ECO:0000313" key="4">
    <source>
        <dbReference type="EMBL" id="GAK31137.1"/>
    </source>
</evidence>
<comment type="similarity">
    <text evidence="1">Belongs to the 'GDXG' lipolytic enzyme family.</text>
</comment>
<gene>
    <name evidence="4" type="ORF">WOSG25_071140</name>
</gene>
<reference evidence="5" key="1">
    <citation type="journal article" date="2014" name="Genome Announc.">
        <title>Draft genome sequence of Weissella oryzae SG25T, isolated from fermented rice grains.</title>
        <authorList>
            <person name="Tanizawa Y."/>
            <person name="Fujisawa T."/>
            <person name="Mochizuki T."/>
            <person name="Kaminuma E."/>
            <person name="Suzuki Y."/>
            <person name="Nakamura Y."/>
            <person name="Tohno M."/>
        </authorList>
    </citation>
    <scope>NUCLEOTIDE SEQUENCE [LARGE SCALE GENOMIC DNA]</scope>
    <source>
        <strain evidence="5">DSM 25784 / JCM 18191 / LMG 30913 / SG25</strain>
    </source>
</reference>
<dbReference type="RefSeq" id="WP_027699166.1">
    <property type="nucleotide sequence ID" value="NZ_DF820490.1"/>
</dbReference>